<reference evidence="2 3" key="4">
    <citation type="journal article" date="2011" name="BMC Genomics">
        <title>RNA-Seq improves annotation of protein-coding genes in the cucumber genome.</title>
        <authorList>
            <person name="Li Z."/>
            <person name="Zhang Z."/>
            <person name="Yan P."/>
            <person name="Huang S."/>
            <person name="Fei Z."/>
            <person name="Lin K."/>
        </authorList>
    </citation>
    <scope>NUCLEOTIDE SEQUENCE [LARGE SCALE GENOMIC DNA]</scope>
    <source>
        <strain evidence="3">cv. 9930</strain>
    </source>
</reference>
<proteinExistence type="predicted"/>
<dbReference type="Gramene" id="KGN64778">
    <property type="protein sequence ID" value="KGN64778"/>
    <property type="gene ID" value="Csa_1G096360"/>
</dbReference>
<protein>
    <submittedName>
        <fullName evidence="2">Uncharacterized protein</fullName>
    </submittedName>
</protein>
<keyword evidence="3" id="KW-1185">Reference proteome</keyword>
<reference evidence="2 3" key="1">
    <citation type="journal article" date="2009" name="Nat. Genet.">
        <title>The genome of the cucumber, Cucumis sativus L.</title>
        <authorList>
            <person name="Huang S."/>
            <person name="Li R."/>
            <person name="Zhang Z."/>
            <person name="Li L."/>
            <person name="Gu X."/>
            <person name="Fan W."/>
            <person name="Lucas W.J."/>
            <person name="Wang X."/>
            <person name="Xie B."/>
            <person name="Ni P."/>
            <person name="Ren Y."/>
            <person name="Zhu H."/>
            <person name="Li J."/>
            <person name="Lin K."/>
            <person name="Jin W."/>
            <person name="Fei Z."/>
            <person name="Li G."/>
            <person name="Staub J."/>
            <person name="Kilian A."/>
            <person name="van der Vossen E.A."/>
            <person name="Wu Y."/>
            <person name="Guo J."/>
            <person name="He J."/>
            <person name="Jia Z."/>
            <person name="Ren Y."/>
            <person name="Tian G."/>
            <person name="Lu Y."/>
            <person name="Ruan J."/>
            <person name="Qian W."/>
            <person name="Wang M."/>
            <person name="Huang Q."/>
            <person name="Li B."/>
            <person name="Xuan Z."/>
            <person name="Cao J."/>
            <person name="Asan"/>
            <person name="Wu Z."/>
            <person name="Zhang J."/>
            <person name="Cai Q."/>
            <person name="Bai Y."/>
            <person name="Zhao B."/>
            <person name="Han Y."/>
            <person name="Li Y."/>
            <person name="Li X."/>
            <person name="Wang S."/>
            <person name="Shi Q."/>
            <person name="Liu S."/>
            <person name="Cho W.K."/>
            <person name="Kim J.Y."/>
            <person name="Xu Y."/>
            <person name="Heller-Uszynska K."/>
            <person name="Miao H."/>
            <person name="Cheng Z."/>
            <person name="Zhang S."/>
            <person name="Wu J."/>
            <person name="Yang Y."/>
            <person name="Kang H."/>
            <person name="Li M."/>
            <person name="Liang H."/>
            <person name="Ren X."/>
            <person name="Shi Z."/>
            <person name="Wen M."/>
            <person name="Jian M."/>
            <person name="Yang H."/>
            <person name="Zhang G."/>
            <person name="Yang Z."/>
            <person name="Chen R."/>
            <person name="Liu S."/>
            <person name="Li J."/>
            <person name="Ma L."/>
            <person name="Liu H."/>
            <person name="Zhou Y."/>
            <person name="Zhao J."/>
            <person name="Fang X."/>
            <person name="Li G."/>
            <person name="Fang L."/>
            <person name="Li Y."/>
            <person name="Liu D."/>
            <person name="Zheng H."/>
            <person name="Zhang Y."/>
            <person name="Qin N."/>
            <person name="Li Z."/>
            <person name="Yang G."/>
            <person name="Yang S."/>
            <person name="Bolund L."/>
            <person name="Kristiansen K."/>
            <person name="Zheng H."/>
            <person name="Li S."/>
            <person name="Zhang X."/>
            <person name="Yang H."/>
            <person name="Wang J."/>
            <person name="Sun R."/>
            <person name="Zhang B."/>
            <person name="Jiang S."/>
            <person name="Wang J."/>
            <person name="Du Y."/>
            <person name="Li S."/>
        </authorList>
    </citation>
    <scope>NUCLEOTIDE SEQUENCE [LARGE SCALE GENOMIC DNA]</scope>
    <source>
        <strain evidence="3">cv. 9930</strain>
    </source>
</reference>
<sequence>MSLLNRACKILKSSPRSGLLTMFEQHVGEFNSGISSIGDKDSLFLVVELDEVFISGVKTAGDEFLSVCPLSLKSMSSSLTAINRGIRSNPIITAAPLAYPAEENAACFCETKLRNEPTTNRTHGGAISPRRPAKTPRLEPRSLANPNVLISVWLRSRRSSQPPSRVLRRSTRDRLNLDEEVRDCTSGIFVAD</sequence>
<organism evidence="2 3">
    <name type="scientific">Cucumis sativus</name>
    <name type="common">Cucumber</name>
    <dbReference type="NCBI Taxonomy" id="3659"/>
    <lineage>
        <taxon>Eukaryota</taxon>
        <taxon>Viridiplantae</taxon>
        <taxon>Streptophyta</taxon>
        <taxon>Embryophyta</taxon>
        <taxon>Tracheophyta</taxon>
        <taxon>Spermatophyta</taxon>
        <taxon>Magnoliopsida</taxon>
        <taxon>eudicotyledons</taxon>
        <taxon>Gunneridae</taxon>
        <taxon>Pentapetalae</taxon>
        <taxon>rosids</taxon>
        <taxon>fabids</taxon>
        <taxon>Cucurbitales</taxon>
        <taxon>Cucurbitaceae</taxon>
        <taxon>Benincaseae</taxon>
        <taxon>Cucumis</taxon>
    </lineage>
</organism>
<dbReference type="Proteomes" id="UP000029981">
    <property type="component" value="Chromosome 1"/>
</dbReference>
<evidence type="ECO:0000313" key="3">
    <source>
        <dbReference type="Proteomes" id="UP000029981"/>
    </source>
</evidence>
<gene>
    <name evidence="2" type="ORF">Csa_1G096360</name>
</gene>
<reference evidence="2 3" key="3">
    <citation type="journal article" date="2010" name="BMC Genomics">
        <title>Transcriptome sequencing and comparative analysis of cucumber flowers with different sex types.</title>
        <authorList>
            <person name="Guo S."/>
            <person name="Zheng Y."/>
            <person name="Joung J.G."/>
            <person name="Liu S."/>
            <person name="Zhang Z."/>
            <person name="Crasta O.R."/>
            <person name="Sobral B.W."/>
            <person name="Xu Y."/>
            <person name="Huang S."/>
            <person name="Fei Z."/>
        </authorList>
    </citation>
    <scope>NUCLEOTIDE SEQUENCE [LARGE SCALE GENOMIC DNA]</scope>
    <source>
        <strain evidence="3">cv. 9930</strain>
    </source>
</reference>
<feature type="region of interest" description="Disordered" evidence="1">
    <location>
        <begin position="118"/>
        <end position="140"/>
    </location>
</feature>
<evidence type="ECO:0000313" key="2">
    <source>
        <dbReference type="EMBL" id="KGN64778.1"/>
    </source>
</evidence>
<reference evidence="2 3" key="2">
    <citation type="journal article" date="2009" name="PLoS ONE">
        <title>An integrated genetic and cytogenetic map of the cucumber genome.</title>
        <authorList>
            <person name="Ren Y."/>
            <person name="Zhang Z."/>
            <person name="Liu J."/>
            <person name="Staub J.E."/>
            <person name="Han Y."/>
            <person name="Cheng Z."/>
            <person name="Li X."/>
            <person name="Lu J."/>
            <person name="Miao H."/>
            <person name="Kang H."/>
            <person name="Xie B."/>
            <person name="Gu X."/>
            <person name="Wang X."/>
            <person name="Du Y."/>
            <person name="Jin W."/>
            <person name="Huang S."/>
        </authorList>
    </citation>
    <scope>NUCLEOTIDE SEQUENCE [LARGE SCALE GENOMIC DNA]</scope>
    <source>
        <strain evidence="3">cv. 9930</strain>
    </source>
</reference>
<evidence type="ECO:0000256" key="1">
    <source>
        <dbReference type="SAM" id="MobiDB-lite"/>
    </source>
</evidence>
<name>A0A0A0LSL1_CUCSA</name>
<accession>A0A0A0LSL1</accession>
<dbReference type="AlphaFoldDB" id="A0A0A0LSL1"/>
<dbReference type="EMBL" id="CM002922">
    <property type="protein sequence ID" value="KGN64778.1"/>
    <property type="molecule type" value="Genomic_DNA"/>
</dbReference>